<dbReference type="OrthoDB" id="5867897at2759"/>
<evidence type="ECO:0000313" key="2">
    <source>
        <dbReference type="EMBL" id="PIO62517.1"/>
    </source>
</evidence>
<name>A0A2G9TX50_TELCI</name>
<dbReference type="EMBL" id="KZ352012">
    <property type="protein sequence ID" value="PIO62517.1"/>
    <property type="molecule type" value="Genomic_DNA"/>
</dbReference>
<evidence type="ECO:0000313" key="3">
    <source>
        <dbReference type="Proteomes" id="UP000230423"/>
    </source>
</evidence>
<gene>
    <name evidence="2" type="ORF">TELCIR_15921</name>
</gene>
<evidence type="ECO:0000256" key="1">
    <source>
        <dbReference type="SAM" id="MobiDB-lite"/>
    </source>
</evidence>
<protein>
    <submittedName>
        <fullName evidence="2">Uncharacterized protein</fullName>
    </submittedName>
</protein>
<dbReference type="AlphaFoldDB" id="A0A2G9TX50"/>
<feature type="non-terminal residue" evidence="2">
    <location>
        <position position="91"/>
    </location>
</feature>
<dbReference type="Proteomes" id="UP000230423">
    <property type="component" value="Unassembled WGS sequence"/>
</dbReference>
<reference evidence="2 3" key="1">
    <citation type="submission" date="2015-09" db="EMBL/GenBank/DDBJ databases">
        <title>Draft genome of the parasitic nematode Teladorsagia circumcincta isolate WARC Sus (inbred).</title>
        <authorList>
            <person name="Mitreva M."/>
        </authorList>
    </citation>
    <scope>NUCLEOTIDE SEQUENCE [LARGE SCALE GENOMIC DNA]</scope>
    <source>
        <strain evidence="2 3">S</strain>
    </source>
</reference>
<proteinExistence type="predicted"/>
<feature type="region of interest" description="Disordered" evidence="1">
    <location>
        <begin position="50"/>
        <end position="91"/>
    </location>
</feature>
<organism evidence="2 3">
    <name type="scientific">Teladorsagia circumcincta</name>
    <name type="common">Brown stomach worm</name>
    <name type="synonym">Ostertagia circumcincta</name>
    <dbReference type="NCBI Taxonomy" id="45464"/>
    <lineage>
        <taxon>Eukaryota</taxon>
        <taxon>Metazoa</taxon>
        <taxon>Ecdysozoa</taxon>
        <taxon>Nematoda</taxon>
        <taxon>Chromadorea</taxon>
        <taxon>Rhabditida</taxon>
        <taxon>Rhabditina</taxon>
        <taxon>Rhabditomorpha</taxon>
        <taxon>Strongyloidea</taxon>
        <taxon>Trichostrongylidae</taxon>
        <taxon>Teladorsagia</taxon>
    </lineage>
</organism>
<accession>A0A2G9TX50</accession>
<sequence>MVPGSPIRILSYPLHGSAFRYHKDQRESKLSATVKVPTAALFGRELLQKKNESPARSLAGGSSCGEGERSLTTPPLPPALKHNPTTTGSRK</sequence>
<keyword evidence="3" id="KW-1185">Reference proteome</keyword>